<dbReference type="InterPro" id="IPR002347">
    <property type="entry name" value="SDR_fam"/>
</dbReference>
<name>A0A2J6PQF0_9HELO</name>
<dbReference type="InterPro" id="IPR036291">
    <property type="entry name" value="NAD(P)-bd_dom_sf"/>
</dbReference>
<dbReference type="EMBL" id="KZ613507">
    <property type="protein sequence ID" value="PMD16258.1"/>
    <property type="molecule type" value="Genomic_DNA"/>
</dbReference>
<dbReference type="Gene3D" id="3.40.50.720">
    <property type="entry name" value="NAD(P)-binding Rossmann-like Domain"/>
    <property type="match status" value="1"/>
</dbReference>
<evidence type="ECO:0000256" key="2">
    <source>
        <dbReference type="ARBA" id="ARBA00023002"/>
    </source>
</evidence>
<comment type="similarity">
    <text evidence="1">Belongs to the short-chain dehydrogenases/reductases (SDR) family.</text>
</comment>
<accession>A0A2J6PQF0</accession>
<sequence>MANIAKTLIATGCSSGLGFELIKQLLTQSQPHRIILGARNTTDVEVAFNAIEFDKAKHSLFIFPLDLSDLKGTRIFAEQTLQNLGNGRVDCLLLNAGMVKSAEEPQSWKSKWSEQYVVNHLSHHYLIHLLKEKLIESKARIVFVSSGAIRSVKDTSKLDNDVLARSGTSAFDLYGSTKFIQLLNAHYWRRQLKGSCEVVAVSPGLIPGTGLARHIDTKFTMDMPDAKSIPEGAQNILRAVEITDFPKNPEQIFLTSWGEWWETDVYGLSLDQALQNKWSPSKDEVEQDE</sequence>
<dbReference type="PANTHER" id="PTHR24320:SF148">
    <property type="entry name" value="NAD(P)-BINDING ROSSMANN-FOLD SUPERFAMILY PROTEIN"/>
    <property type="match status" value="1"/>
</dbReference>
<dbReference type="Pfam" id="PF00106">
    <property type="entry name" value="adh_short"/>
    <property type="match status" value="1"/>
</dbReference>
<evidence type="ECO:0000313" key="3">
    <source>
        <dbReference type="EMBL" id="PMD16258.1"/>
    </source>
</evidence>
<gene>
    <name evidence="3" type="ORF">NA56DRAFT_649627</name>
</gene>
<dbReference type="STRING" id="1745343.A0A2J6PQF0"/>
<proteinExistence type="inferred from homology"/>
<dbReference type="PANTHER" id="PTHR24320">
    <property type="entry name" value="RETINOL DEHYDROGENASE"/>
    <property type="match status" value="1"/>
</dbReference>
<dbReference type="AlphaFoldDB" id="A0A2J6PQF0"/>
<keyword evidence="4" id="KW-1185">Reference proteome</keyword>
<organism evidence="3 4">
    <name type="scientific">Hyaloscypha hepaticicola</name>
    <dbReference type="NCBI Taxonomy" id="2082293"/>
    <lineage>
        <taxon>Eukaryota</taxon>
        <taxon>Fungi</taxon>
        <taxon>Dikarya</taxon>
        <taxon>Ascomycota</taxon>
        <taxon>Pezizomycotina</taxon>
        <taxon>Leotiomycetes</taxon>
        <taxon>Helotiales</taxon>
        <taxon>Hyaloscyphaceae</taxon>
        <taxon>Hyaloscypha</taxon>
    </lineage>
</organism>
<keyword evidence="2" id="KW-0560">Oxidoreductase</keyword>
<dbReference type="PRINTS" id="PR00081">
    <property type="entry name" value="GDHRDH"/>
</dbReference>
<dbReference type="GO" id="GO:0016491">
    <property type="term" value="F:oxidoreductase activity"/>
    <property type="evidence" value="ECO:0007669"/>
    <property type="project" value="UniProtKB-KW"/>
</dbReference>
<evidence type="ECO:0000256" key="1">
    <source>
        <dbReference type="ARBA" id="ARBA00006484"/>
    </source>
</evidence>
<evidence type="ECO:0000313" key="4">
    <source>
        <dbReference type="Proteomes" id="UP000235672"/>
    </source>
</evidence>
<dbReference type="OrthoDB" id="542013at2759"/>
<reference evidence="3 4" key="1">
    <citation type="submission" date="2016-05" db="EMBL/GenBank/DDBJ databases">
        <title>A degradative enzymes factory behind the ericoid mycorrhizal symbiosis.</title>
        <authorList>
            <consortium name="DOE Joint Genome Institute"/>
            <person name="Martino E."/>
            <person name="Morin E."/>
            <person name="Grelet G."/>
            <person name="Kuo A."/>
            <person name="Kohler A."/>
            <person name="Daghino S."/>
            <person name="Barry K."/>
            <person name="Choi C."/>
            <person name="Cichocki N."/>
            <person name="Clum A."/>
            <person name="Copeland A."/>
            <person name="Hainaut M."/>
            <person name="Haridas S."/>
            <person name="Labutti K."/>
            <person name="Lindquist E."/>
            <person name="Lipzen A."/>
            <person name="Khouja H.-R."/>
            <person name="Murat C."/>
            <person name="Ohm R."/>
            <person name="Olson A."/>
            <person name="Spatafora J."/>
            <person name="Veneault-Fourrey C."/>
            <person name="Henrissat B."/>
            <person name="Grigoriev I."/>
            <person name="Martin F."/>
            <person name="Perotto S."/>
        </authorList>
    </citation>
    <scope>NUCLEOTIDE SEQUENCE [LARGE SCALE GENOMIC DNA]</scope>
    <source>
        <strain evidence="3 4">UAMH 7357</strain>
    </source>
</reference>
<protein>
    <submittedName>
        <fullName evidence="3">NAD(P)-binding protein</fullName>
    </submittedName>
</protein>
<dbReference type="Proteomes" id="UP000235672">
    <property type="component" value="Unassembled WGS sequence"/>
</dbReference>
<dbReference type="SUPFAM" id="SSF51735">
    <property type="entry name" value="NAD(P)-binding Rossmann-fold domains"/>
    <property type="match status" value="1"/>
</dbReference>